<evidence type="ECO:0000256" key="10">
    <source>
        <dbReference type="SAM" id="Phobius"/>
    </source>
</evidence>
<keyword evidence="3 10" id="KW-0812">Transmembrane</keyword>
<dbReference type="SUPFAM" id="SSF52058">
    <property type="entry name" value="L domain-like"/>
    <property type="match status" value="1"/>
</dbReference>
<keyword evidence="5" id="KW-0677">Repeat</keyword>
<dbReference type="Proteomes" id="UP000734854">
    <property type="component" value="Unassembled WGS sequence"/>
</dbReference>
<keyword evidence="2" id="KW-0433">Leucine-rich repeat</keyword>
<keyword evidence="7 10" id="KW-0472">Membrane</keyword>
<evidence type="ECO:0000256" key="2">
    <source>
        <dbReference type="ARBA" id="ARBA00022614"/>
    </source>
</evidence>
<protein>
    <submittedName>
        <fullName evidence="11">Uncharacterized protein</fullName>
    </submittedName>
</protein>
<evidence type="ECO:0000256" key="5">
    <source>
        <dbReference type="ARBA" id="ARBA00022737"/>
    </source>
</evidence>
<dbReference type="InterPro" id="IPR032675">
    <property type="entry name" value="LRR_dom_sf"/>
</dbReference>
<evidence type="ECO:0000256" key="3">
    <source>
        <dbReference type="ARBA" id="ARBA00022692"/>
    </source>
</evidence>
<evidence type="ECO:0000313" key="11">
    <source>
        <dbReference type="EMBL" id="KAG6491932.1"/>
    </source>
</evidence>
<proteinExistence type="predicted"/>
<keyword evidence="8" id="KW-0675">Receptor</keyword>
<dbReference type="PANTHER" id="PTHR47986">
    <property type="entry name" value="OSJNBA0070M12.3 PROTEIN"/>
    <property type="match status" value="1"/>
</dbReference>
<dbReference type="Gene3D" id="3.80.10.10">
    <property type="entry name" value="Ribonuclease Inhibitor"/>
    <property type="match status" value="1"/>
</dbReference>
<evidence type="ECO:0000256" key="9">
    <source>
        <dbReference type="ARBA" id="ARBA00023180"/>
    </source>
</evidence>
<keyword evidence="4" id="KW-0732">Signal</keyword>
<dbReference type="GO" id="GO:0016020">
    <property type="term" value="C:membrane"/>
    <property type="evidence" value="ECO:0007669"/>
    <property type="project" value="UniProtKB-SubCell"/>
</dbReference>
<dbReference type="PANTHER" id="PTHR47986:SF1">
    <property type="entry name" value="OS04G0685900 PROTEIN"/>
    <property type="match status" value="1"/>
</dbReference>
<comment type="caution">
    <text evidence="11">The sequence shown here is derived from an EMBL/GenBank/DDBJ whole genome shotgun (WGS) entry which is preliminary data.</text>
</comment>
<evidence type="ECO:0000256" key="1">
    <source>
        <dbReference type="ARBA" id="ARBA00004167"/>
    </source>
</evidence>
<dbReference type="AlphaFoldDB" id="A0A8J5FU08"/>
<evidence type="ECO:0000256" key="4">
    <source>
        <dbReference type="ARBA" id="ARBA00022729"/>
    </source>
</evidence>
<keyword evidence="9" id="KW-0325">Glycoprotein</keyword>
<evidence type="ECO:0000313" key="12">
    <source>
        <dbReference type="Proteomes" id="UP000734854"/>
    </source>
</evidence>
<keyword evidence="6 10" id="KW-1133">Transmembrane helix</keyword>
<sequence length="141" mass="15324">MVWLQSNSFTGPIPDLSNLKVHESFNAHGNSFTGIMPQSLAAYLSLRIVDLSNMLKLMEIPIFVSDSGGENSSPTSGAPSPPDKLSIVGIIIAVVVLVACSVKLLLHHLKKKNKKKFELGIESVKAYRDEPQSLHMSIQAL</sequence>
<organism evidence="11 12">
    <name type="scientific">Zingiber officinale</name>
    <name type="common">Ginger</name>
    <name type="synonym">Amomum zingiber</name>
    <dbReference type="NCBI Taxonomy" id="94328"/>
    <lineage>
        <taxon>Eukaryota</taxon>
        <taxon>Viridiplantae</taxon>
        <taxon>Streptophyta</taxon>
        <taxon>Embryophyta</taxon>
        <taxon>Tracheophyta</taxon>
        <taxon>Spermatophyta</taxon>
        <taxon>Magnoliopsida</taxon>
        <taxon>Liliopsida</taxon>
        <taxon>Zingiberales</taxon>
        <taxon>Zingiberaceae</taxon>
        <taxon>Zingiber</taxon>
    </lineage>
</organism>
<gene>
    <name evidence="11" type="ORF">ZIOFF_046873</name>
</gene>
<dbReference type="InterPro" id="IPR052422">
    <property type="entry name" value="Auxin_Ser/Thr_Kinase"/>
</dbReference>
<feature type="transmembrane region" description="Helical" evidence="10">
    <location>
        <begin position="85"/>
        <end position="106"/>
    </location>
</feature>
<evidence type="ECO:0000256" key="7">
    <source>
        <dbReference type="ARBA" id="ARBA00023136"/>
    </source>
</evidence>
<evidence type="ECO:0000256" key="6">
    <source>
        <dbReference type="ARBA" id="ARBA00022989"/>
    </source>
</evidence>
<keyword evidence="12" id="KW-1185">Reference proteome</keyword>
<reference evidence="11 12" key="1">
    <citation type="submission" date="2020-08" db="EMBL/GenBank/DDBJ databases">
        <title>Plant Genome Project.</title>
        <authorList>
            <person name="Zhang R.-G."/>
        </authorList>
    </citation>
    <scope>NUCLEOTIDE SEQUENCE [LARGE SCALE GENOMIC DNA]</scope>
    <source>
        <tissue evidence="11">Rhizome</tissue>
    </source>
</reference>
<evidence type="ECO:0000256" key="8">
    <source>
        <dbReference type="ARBA" id="ARBA00023170"/>
    </source>
</evidence>
<accession>A0A8J5FU08</accession>
<name>A0A8J5FU08_ZINOF</name>
<dbReference type="EMBL" id="JACMSC010000013">
    <property type="protein sequence ID" value="KAG6491932.1"/>
    <property type="molecule type" value="Genomic_DNA"/>
</dbReference>
<comment type="subcellular location">
    <subcellularLocation>
        <location evidence="1">Membrane</location>
        <topology evidence="1">Single-pass membrane protein</topology>
    </subcellularLocation>
</comment>